<dbReference type="Gene3D" id="1.10.30.50">
    <property type="match status" value="1"/>
</dbReference>
<dbReference type="AlphaFoldDB" id="A0A563U0W1"/>
<comment type="caution">
    <text evidence="1">The sequence shown here is derived from an EMBL/GenBank/DDBJ whole genome shotgun (WGS) entry which is preliminary data.</text>
</comment>
<dbReference type="RefSeq" id="WP_146383235.1">
    <property type="nucleotide sequence ID" value="NZ_VOEJ01000009.1"/>
</dbReference>
<dbReference type="EMBL" id="VOEJ01000009">
    <property type="protein sequence ID" value="TWR25264.1"/>
    <property type="molecule type" value="Genomic_DNA"/>
</dbReference>
<sequence>MRELKYYNAKSTIDYYDDVVKSKSVTKKDPDYHTRLGFLKGDIAKLFSTYEEKFLTNKLEELVSFGYSGVQKTDLHKLYRYKSKALQNLKTLLTTAGNNRIISTCQNCTISEINSFDHYVPQEKYAEFVINPHNLIPSCTICNGFKSDEWITDNKRQFLNLYLDSLPRHQYLFVTVKVENFNMITAKFQLSNKNKIANDKYALIYSHYDKLNLLERFSENIDMVVTPLVNTVKSYLSKLSFDDIKESQMEKIEKDKIAFGFNNWKSILEESLLNSKEFIDSIILNNI</sequence>
<protein>
    <recommendedName>
        <fullName evidence="3">HNH domain-containing protein</fullName>
    </recommendedName>
</protein>
<accession>A0A563U0W1</accession>
<evidence type="ECO:0000313" key="1">
    <source>
        <dbReference type="EMBL" id="TWR25264.1"/>
    </source>
</evidence>
<evidence type="ECO:0008006" key="3">
    <source>
        <dbReference type="Google" id="ProtNLM"/>
    </source>
</evidence>
<reference evidence="1 2" key="1">
    <citation type="submission" date="2019-07" db="EMBL/GenBank/DDBJ databases">
        <authorList>
            <person name="Kim J."/>
        </authorList>
    </citation>
    <scope>NUCLEOTIDE SEQUENCE [LARGE SCALE GENOMIC DNA]</scope>
    <source>
        <strain evidence="2">dk17</strain>
    </source>
</reference>
<dbReference type="Proteomes" id="UP000320042">
    <property type="component" value="Unassembled WGS sequence"/>
</dbReference>
<evidence type="ECO:0000313" key="2">
    <source>
        <dbReference type="Proteomes" id="UP000320042"/>
    </source>
</evidence>
<proteinExistence type="predicted"/>
<dbReference type="OrthoDB" id="9816185at2"/>
<organism evidence="1 2">
    <name type="scientific">Mucilaginibacter pallidiroseus</name>
    <dbReference type="NCBI Taxonomy" id="2599295"/>
    <lineage>
        <taxon>Bacteria</taxon>
        <taxon>Pseudomonadati</taxon>
        <taxon>Bacteroidota</taxon>
        <taxon>Sphingobacteriia</taxon>
        <taxon>Sphingobacteriales</taxon>
        <taxon>Sphingobacteriaceae</taxon>
        <taxon>Mucilaginibacter</taxon>
    </lineage>
</organism>
<gene>
    <name evidence="1" type="ORF">FPZ43_17500</name>
</gene>
<keyword evidence="2" id="KW-1185">Reference proteome</keyword>
<name>A0A563U0W1_9SPHI</name>